<dbReference type="SUPFAM" id="SSF82171">
    <property type="entry name" value="DPP6 N-terminal domain-like"/>
    <property type="match status" value="1"/>
</dbReference>
<accession>A0A1J4RVE9</accession>
<sequence length="326" mass="36192">MSRQLIQVVVLLVLVAAVSLIFLCGVAGASQYPDGPKLVYLDDQYNITMICFGVHGNTEVKLTTNGDWCTPQWLNNDALLAVSGGGPHGNLWMLELNGDKTQLTRSGWVAEFTIVPGTNMVVFSRWSGLPGAEYATVKLWKMQIGKPATLVKSAGERPSVNWLTATPESVYWIESFGDFNDENTNSPMRIVGLSLKDGSKRIIYQTKQKPRYQAIDGLCRSWEAGKLLVIRAEYRSEWPEDPSDLQEECLLSIDEKSGAVSKIRTISVRGTWFYDVGITPGPKPGTLFLSHPLDKSRQIFLLEAKQGGLCLFLCVGEAPSYNRFYE</sequence>
<dbReference type="Proteomes" id="UP000182753">
    <property type="component" value="Unassembled WGS sequence"/>
</dbReference>
<dbReference type="AlphaFoldDB" id="A0A1J4RVE9"/>
<protein>
    <submittedName>
        <fullName evidence="1">Uncharacterized protein</fullName>
    </submittedName>
</protein>
<evidence type="ECO:0000313" key="1">
    <source>
        <dbReference type="EMBL" id="OIN89902.1"/>
    </source>
</evidence>
<evidence type="ECO:0000313" key="2">
    <source>
        <dbReference type="Proteomes" id="UP000182753"/>
    </source>
</evidence>
<comment type="caution">
    <text evidence="1">The sequence shown here is derived from an EMBL/GenBank/DDBJ whole genome shotgun (WGS) entry which is preliminary data.</text>
</comment>
<name>A0A1J4RVE9_9BACT</name>
<proteinExistence type="predicted"/>
<gene>
    <name evidence="1" type="ORF">AUJ40_01055</name>
</gene>
<dbReference type="EMBL" id="MNUJ01000021">
    <property type="protein sequence ID" value="OIN89902.1"/>
    <property type="molecule type" value="Genomic_DNA"/>
</dbReference>
<reference evidence="1 2" key="1">
    <citation type="journal article" date="2016" name="Environ. Microbiol.">
        <title>Genomic resolution of a cold subsurface aquifer community provides metabolic insights for novel microbes adapted to high CO concentrations.</title>
        <authorList>
            <person name="Probst A.J."/>
            <person name="Castelle C.J."/>
            <person name="Singh A."/>
            <person name="Brown C.T."/>
            <person name="Anantharaman K."/>
            <person name="Sharon I."/>
            <person name="Hug L.A."/>
            <person name="Burstein D."/>
            <person name="Emerson J.B."/>
            <person name="Thomas B.C."/>
            <person name="Banfield J.F."/>
        </authorList>
    </citation>
    <scope>NUCLEOTIDE SEQUENCE [LARGE SCALE GENOMIC DNA]</scope>
    <source>
        <strain evidence="1">CG1_02_42_45</strain>
    </source>
</reference>
<organism evidence="1 2">
    <name type="scientific">Candidatus Berkelbacteria bacterium CG1_02_42_45</name>
    <dbReference type="NCBI Taxonomy" id="1805036"/>
    <lineage>
        <taxon>Bacteria</taxon>
        <taxon>Candidatus Berkelbacteria</taxon>
    </lineage>
</organism>